<evidence type="ECO:0000313" key="2">
    <source>
        <dbReference type="Proteomes" id="UP001148614"/>
    </source>
</evidence>
<evidence type="ECO:0000313" key="1">
    <source>
        <dbReference type="EMBL" id="KAJ3577575.1"/>
    </source>
</evidence>
<accession>A0A9W8NIL4</accession>
<dbReference type="EMBL" id="JANPWZ010000343">
    <property type="protein sequence ID" value="KAJ3577575.1"/>
    <property type="molecule type" value="Genomic_DNA"/>
</dbReference>
<name>A0A9W8NIL4_9PEZI</name>
<reference evidence="1" key="1">
    <citation type="submission" date="2022-07" db="EMBL/GenBank/DDBJ databases">
        <title>Genome Sequence of Xylaria arbuscula.</title>
        <authorList>
            <person name="Buettner E."/>
        </authorList>
    </citation>
    <scope>NUCLEOTIDE SEQUENCE</scope>
    <source>
        <strain evidence="1">VT107</strain>
    </source>
</reference>
<dbReference type="AlphaFoldDB" id="A0A9W8NIL4"/>
<gene>
    <name evidence="1" type="ORF">NPX13_g2987</name>
</gene>
<organism evidence="1 2">
    <name type="scientific">Xylaria arbuscula</name>
    <dbReference type="NCBI Taxonomy" id="114810"/>
    <lineage>
        <taxon>Eukaryota</taxon>
        <taxon>Fungi</taxon>
        <taxon>Dikarya</taxon>
        <taxon>Ascomycota</taxon>
        <taxon>Pezizomycotina</taxon>
        <taxon>Sordariomycetes</taxon>
        <taxon>Xylariomycetidae</taxon>
        <taxon>Xylariales</taxon>
        <taxon>Xylariaceae</taxon>
        <taxon>Xylaria</taxon>
    </lineage>
</organism>
<sequence length="160" mass="17558">MPLPSVLAAAAVFKPQLVPALGYAPVIVAFVLWIIEDCSNPNPAVSCPAPCWEVPIHNDNDDDDERTTVRDSMMAFHGSVAPDYRVDHDIAEEQSLLLRHIWSPSPSPSQSRALSSRLSDISLSSSGLDSLPSSWGTLTRTWFPEFPAQGDDLCRRSRTI</sequence>
<protein>
    <submittedName>
        <fullName evidence="1">Uncharacterized protein</fullName>
    </submittedName>
</protein>
<comment type="caution">
    <text evidence="1">The sequence shown here is derived from an EMBL/GenBank/DDBJ whole genome shotgun (WGS) entry which is preliminary data.</text>
</comment>
<dbReference type="Proteomes" id="UP001148614">
    <property type="component" value="Unassembled WGS sequence"/>
</dbReference>
<proteinExistence type="predicted"/>
<keyword evidence="2" id="KW-1185">Reference proteome</keyword>